<dbReference type="GeneID" id="107790177"/>
<keyword evidence="4" id="KW-1185">Reference proteome</keyword>
<dbReference type="PaxDb" id="4097-A0A1S3ZTA1"/>
<dbReference type="STRING" id="4097.A0A1S3ZTA1"/>
<dbReference type="InterPro" id="IPR021109">
    <property type="entry name" value="Peptidase_aspartic_dom_sf"/>
</dbReference>
<dbReference type="RefSeq" id="XP_016467564.1">
    <property type="nucleotide sequence ID" value="XM_016612078.1"/>
</dbReference>
<accession>A0A1S3ZTA1</accession>
<dbReference type="GO" id="GO:0004190">
    <property type="term" value="F:aspartic-type endopeptidase activity"/>
    <property type="evidence" value="ECO:0007669"/>
    <property type="project" value="InterPro"/>
</dbReference>
<gene>
    <name evidence="5" type="primary">LOC107790177</name>
</gene>
<proteinExistence type="inferred from homology"/>
<dbReference type="KEGG" id="nta:107790177"/>
<dbReference type="FunFam" id="2.40.70.10:FF:000013">
    <property type="entry name" value="Aspartyl protease AED1"/>
    <property type="match status" value="1"/>
</dbReference>
<dbReference type="InterPro" id="IPR033121">
    <property type="entry name" value="PEPTIDASE_A1"/>
</dbReference>
<keyword evidence="5" id="KW-0378">Hydrolase</keyword>
<dbReference type="GO" id="GO:0006508">
    <property type="term" value="P:proteolysis"/>
    <property type="evidence" value="ECO:0007669"/>
    <property type="project" value="UniProtKB-KW"/>
</dbReference>
<organism evidence="4 5">
    <name type="scientific">Nicotiana tabacum</name>
    <name type="common">Common tobacco</name>
    <dbReference type="NCBI Taxonomy" id="4097"/>
    <lineage>
        <taxon>Eukaryota</taxon>
        <taxon>Viridiplantae</taxon>
        <taxon>Streptophyta</taxon>
        <taxon>Embryophyta</taxon>
        <taxon>Tracheophyta</taxon>
        <taxon>Spermatophyta</taxon>
        <taxon>Magnoliopsida</taxon>
        <taxon>eudicotyledons</taxon>
        <taxon>Gunneridae</taxon>
        <taxon>Pentapetalae</taxon>
        <taxon>asterids</taxon>
        <taxon>lamiids</taxon>
        <taxon>Solanales</taxon>
        <taxon>Solanaceae</taxon>
        <taxon>Nicotianoideae</taxon>
        <taxon>Nicotianeae</taxon>
        <taxon>Nicotiana</taxon>
    </lineage>
</organism>
<sequence length="461" mass="51091">MAWIIKHIVTICFFLGYYQTLPIYGETIRAPPHYKVVNVSSLEPKPYCQRSSSGSKIGSQKLEIVSRFGPCFPNTSRTKTASSNELLNWDQARVRSINKRVNDHLYSNSLSEDGLDPTIEGKYEFGGVYNVKIGLGTPKQDYYLMMDTGSQPTWVRCQSCTKGCKSENPLYDPSKSSTYTNNTSVPFRVGYGDNSYTNGIWGCDTLTIEGIGAINNFRFGCGQENVDGTGNNFGDVAGILGLGRGELSFPSQIQSASSTQMFSYYVPLTNSHVGNLEFGNEAKKKSYACSNQFTPLVKGPEPVFYYLDLVGISVAGNKLNVTSTTFTNEGTVIDSGTVITRLPRAVYSAFRAAFRQSMSSYTLLENVDELMDTCYSFKGYEQIVLPEIKFHFGEGTSTTTDVKLSNNGILWMKDDRVKCLAFAAKENDEHVSIIGYVQQRGFNVLYDLERERIGFGSNCAS</sequence>
<reference evidence="4" key="1">
    <citation type="journal article" date="2014" name="Nat. Commun.">
        <title>The tobacco genome sequence and its comparison with those of tomato and potato.</title>
        <authorList>
            <person name="Sierro N."/>
            <person name="Battey J.N."/>
            <person name="Ouadi S."/>
            <person name="Bakaher N."/>
            <person name="Bovet L."/>
            <person name="Willig A."/>
            <person name="Goepfert S."/>
            <person name="Peitsch M.C."/>
            <person name="Ivanov N.V."/>
        </authorList>
    </citation>
    <scope>NUCLEOTIDE SEQUENCE [LARGE SCALE GENOMIC DNA]</scope>
</reference>
<dbReference type="Gene3D" id="2.40.70.10">
    <property type="entry name" value="Acid Proteases"/>
    <property type="match status" value="2"/>
</dbReference>
<dbReference type="Proteomes" id="UP000790787">
    <property type="component" value="Chromosome 23"/>
</dbReference>
<dbReference type="InterPro" id="IPR001461">
    <property type="entry name" value="Aspartic_peptidase_A1"/>
</dbReference>
<dbReference type="OMA" id="GSRWTWV"/>
<reference evidence="5" key="2">
    <citation type="submission" date="2025-08" db="UniProtKB">
        <authorList>
            <consortium name="RefSeq"/>
        </authorList>
    </citation>
    <scope>IDENTIFICATION</scope>
    <source>
        <tissue evidence="5">Leaf</tissue>
    </source>
</reference>
<comment type="similarity">
    <text evidence="1">Belongs to the peptidase A1 family.</text>
</comment>
<feature type="domain" description="Peptidase A1" evidence="3">
    <location>
        <begin position="129"/>
        <end position="456"/>
    </location>
</feature>
<dbReference type="PROSITE" id="PS51767">
    <property type="entry name" value="PEPTIDASE_A1"/>
    <property type="match status" value="1"/>
</dbReference>
<dbReference type="SMR" id="A0A1S3ZTA1"/>
<dbReference type="PANTHER" id="PTHR13683">
    <property type="entry name" value="ASPARTYL PROTEASES"/>
    <property type="match status" value="1"/>
</dbReference>
<dbReference type="Pfam" id="PF00026">
    <property type="entry name" value="Asp"/>
    <property type="match status" value="1"/>
</dbReference>
<dbReference type="SUPFAM" id="SSF50630">
    <property type="entry name" value="Acid proteases"/>
    <property type="match status" value="1"/>
</dbReference>
<keyword evidence="5" id="KW-0645">Protease</keyword>
<protein>
    <submittedName>
        <fullName evidence="5">Aspartyl protease family protein At5g10770</fullName>
    </submittedName>
</protein>
<dbReference type="PANTHER" id="PTHR13683:SF398">
    <property type="entry name" value="ASPARTYL PROTEASE AED1-LIKE"/>
    <property type="match status" value="1"/>
</dbReference>
<evidence type="ECO:0000256" key="2">
    <source>
        <dbReference type="PIRSR" id="PIRSR601461-1"/>
    </source>
</evidence>
<dbReference type="OrthoDB" id="851051at2759"/>
<feature type="active site" evidence="2">
    <location>
        <position position="147"/>
    </location>
</feature>
<dbReference type="RefSeq" id="XP_016467564.1">
    <property type="nucleotide sequence ID" value="XM_016612078.2"/>
</dbReference>
<evidence type="ECO:0000313" key="4">
    <source>
        <dbReference type="Proteomes" id="UP000790787"/>
    </source>
</evidence>
<evidence type="ECO:0000313" key="5">
    <source>
        <dbReference type="RefSeq" id="XP_016467564.1"/>
    </source>
</evidence>
<dbReference type="PRINTS" id="PR00792">
    <property type="entry name" value="PEPSIN"/>
</dbReference>
<dbReference type="AlphaFoldDB" id="A0A1S3ZTA1"/>
<name>A0A1S3ZTA1_TOBAC</name>
<feature type="active site" evidence="2">
    <location>
        <position position="334"/>
    </location>
</feature>
<evidence type="ECO:0000259" key="3">
    <source>
        <dbReference type="PROSITE" id="PS51767"/>
    </source>
</evidence>
<evidence type="ECO:0000256" key="1">
    <source>
        <dbReference type="ARBA" id="ARBA00007447"/>
    </source>
</evidence>